<name>A0A7W7ESL7_9SPHN</name>
<keyword evidence="1" id="KW-0472">Membrane</keyword>
<feature type="domain" description="Phage shock protein PspC N-terminal" evidence="2">
    <location>
        <begin position="24"/>
        <end position="73"/>
    </location>
</feature>
<dbReference type="Proteomes" id="UP000538566">
    <property type="component" value="Unassembled WGS sequence"/>
</dbReference>
<evidence type="ECO:0000256" key="1">
    <source>
        <dbReference type="SAM" id="Phobius"/>
    </source>
</evidence>
<dbReference type="Pfam" id="PF04024">
    <property type="entry name" value="PspC"/>
    <property type="match status" value="1"/>
</dbReference>
<keyword evidence="1" id="KW-1133">Transmembrane helix</keyword>
<sequence>MTQLRFDDSAPRPIESTKGGFRLDKVRGKVMGVCAGIANYFNVDVTLVRVAFALGTLLGFGSAILVYLLIGLIAD</sequence>
<reference evidence="3 4" key="1">
    <citation type="submission" date="2020-08" db="EMBL/GenBank/DDBJ databases">
        <title>Genomic Encyclopedia of Type Strains, Phase IV (KMG-IV): sequencing the most valuable type-strain genomes for metagenomic binning, comparative biology and taxonomic classification.</title>
        <authorList>
            <person name="Goeker M."/>
        </authorList>
    </citation>
    <scope>NUCLEOTIDE SEQUENCE [LARGE SCALE GENOMIC DNA]</scope>
    <source>
        <strain evidence="3 4">DSM 17507</strain>
    </source>
</reference>
<gene>
    <name evidence="3" type="ORF">GGR37_000578</name>
</gene>
<dbReference type="InterPro" id="IPR007168">
    <property type="entry name" value="Phageshock_PspC_N"/>
</dbReference>
<accession>A0A7W7ESL7</accession>
<protein>
    <submittedName>
        <fullName evidence="3">Phage shock protein PspC (Stress-responsive transcriptional regulator)</fullName>
    </submittedName>
</protein>
<proteinExistence type="predicted"/>
<keyword evidence="1" id="KW-0812">Transmembrane</keyword>
<evidence type="ECO:0000313" key="3">
    <source>
        <dbReference type="EMBL" id="MBB4612332.1"/>
    </source>
</evidence>
<feature type="transmembrane region" description="Helical" evidence="1">
    <location>
        <begin position="50"/>
        <end position="74"/>
    </location>
</feature>
<organism evidence="3 4">
    <name type="scientific">Novosphingobium taihuense</name>
    <dbReference type="NCBI Taxonomy" id="260085"/>
    <lineage>
        <taxon>Bacteria</taxon>
        <taxon>Pseudomonadati</taxon>
        <taxon>Pseudomonadota</taxon>
        <taxon>Alphaproteobacteria</taxon>
        <taxon>Sphingomonadales</taxon>
        <taxon>Sphingomonadaceae</taxon>
        <taxon>Novosphingobium</taxon>
    </lineage>
</organism>
<dbReference type="RefSeq" id="WP_144901772.1">
    <property type="nucleotide sequence ID" value="NZ_JACHOA010000001.1"/>
</dbReference>
<dbReference type="OrthoDB" id="7359894at2"/>
<dbReference type="AlphaFoldDB" id="A0A7W7ESL7"/>
<evidence type="ECO:0000259" key="2">
    <source>
        <dbReference type="Pfam" id="PF04024"/>
    </source>
</evidence>
<evidence type="ECO:0000313" key="4">
    <source>
        <dbReference type="Proteomes" id="UP000538566"/>
    </source>
</evidence>
<dbReference type="EMBL" id="JACHOA010000001">
    <property type="protein sequence ID" value="MBB4612332.1"/>
    <property type="molecule type" value="Genomic_DNA"/>
</dbReference>
<comment type="caution">
    <text evidence="3">The sequence shown here is derived from an EMBL/GenBank/DDBJ whole genome shotgun (WGS) entry which is preliminary data.</text>
</comment>
<keyword evidence="4" id="KW-1185">Reference proteome</keyword>